<keyword evidence="4" id="KW-1185">Reference proteome</keyword>
<dbReference type="EMBL" id="JACCBN010000001">
    <property type="protein sequence ID" value="NYD39474.1"/>
    <property type="molecule type" value="Genomic_DNA"/>
</dbReference>
<dbReference type="InterPro" id="IPR010918">
    <property type="entry name" value="PurM-like_C_dom"/>
</dbReference>
<keyword evidence="3" id="KW-0808">Transferase</keyword>
<proteinExistence type="predicted"/>
<feature type="region of interest" description="Disordered" evidence="1">
    <location>
        <begin position="485"/>
        <end position="505"/>
    </location>
</feature>
<dbReference type="RefSeq" id="WP_246325670.1">
    <property type="nucleotide sequence ID" value="NZ_BAABHP010000009.1"/>
</dbReference>
<dbReference type="SUPFAM" id="SSF55326">
    <property type="entry name" value="PurM N-terminal domain-like"/>
    <property type="match status" value="1"/>
</dbReference>
<dbReference type="PANTHER" id="PTHR30270:SF0">
    <property type="entry name" value="THIAMINE-MONOPHOSPHATE KINASE"/>
    <property type="match status" value="1"/>
</dbReference>
<dbReference type="Gene3D" id="3.40.630.30">
    <property type="match status" value="1"/>
</dbReference>
<sequence>MAPPFDDVAVLPPGDSADALLARSAQARTLVLAEEILGGLVHKPRGVTVSEAPAADATHPDVIAHRALRRAVFVDEQRVFAHDDLDDVDSDPRAIVLVARDADGTVLGGVRLGPARPGEPDLGWWTGSRLAVEAGGRRRTGVRVGATLIRAAVARAESAGVLRFEADVQAPNARLFERLGWETVAPSRTVGGIDHVRMRRPMDRIARLVDATKAPLGDLVAGMAPPGFVGDDGAPVPGTDVVAACDAILPALVERDPEWAGWCSVLVNLNDLAAMGARPVGLLDAVGGADAEAVGRVLRGLRAAAAAYGVPVLGGHTTVDVPASLAVTALGTTARPVPAGGGRVGHAVRLTADLDGAWRPGYTGRQFDTTSRRRPEDLRAMVAAIGPDAAYRPAAAKDVSMAGLVGTLGMLAEASGTGAVLDVAAVPRPDGVGVADWFTCFPGFALLSTDEPGAPLPAAGPAVGTECGELVAGRGVALRWPDGETTTAVAGPVTGLGTATERTDR</sequence>
<dbReference type="Gene3D" id="3.30.1330.10">
    <property type="entry name" value="PurM-like, N-terminal domain"/>
    <property type="match status" value="1"/>
</dbReference>
<dbReference type="GO" id="GO:0016747">
    <property type="term" value="F:acyltransferase activity, transferring groups other than amino-acyl groups"/>
    <property type="evidence" value="ECO:0007669"/>
    <property type="project" value="InterPro"/>
</dbReference>
<name>A0A7Y9J9J6_9PSEU</name>
<dbReference type="SUPFAM" id="SSF56042">
    <property type="entry name" value="PurM C-terminal domain-like"/>
    <property type="match status" value="1"/>
</dbReference>
<organism evidence="3 4">
    <name type="scientific">Actinomycetospora corticicola</name>
    <dbReference type="NCBI Taxonomy" id="663602"/>
    <lineage>
        <taxon>Bacteria</taxon>
        <taxon>Bacillati</taxon>
        <taxon>Actinomycetota</taxon>
        <taxon>Actinomycetes</taxon>
        <taxon>Pseudonocardiales</taxon>
        <taxon>Pseudonocardiaceae</taxon>
        <taxon>Actinomycetospora</taxon>
    </lineage>
</organism>
<dbReference type="PROSITE" id="PS51186">
    <property type="entry name" value="GNAT"/>
    <property type="match status" value="1"/>
</dbReference>
<dbReference type="InterPro" id="IPR036921">
    <property type="entry name" value="PurM-like_N_sf"/>
</dbReference>
<dbReference type="Pfam" id="PF00586">
    <property type="entry name" value="AIRS"/>
    <property type="match status" value="1"/>
</dbReference>
<evidence type="ECO:0000256" key="1">
    <source>
        <dbReference type="SAM" id="MobiDB-lite"/>
    </source>
</evidence>
<dbReference type="InterPro" id="IPR024035">
    <property type="entry name" value="MSMEG_0567_GNAT"/>
</dbReference>
<accession>A0A7Y9J9J6</accession>
<dbReference type="InterPro" id="IPR016181">
    <property type="entry name" value="Acyl_CoA_acyltransferase"/>
</dbReference>
<dbReference type="AlphaFoldDB" id="A0A7Y9J9J6"/>
<evidence type="ECO:0000313" key="3">
    <source>
        <dbReference type="EMBL" id="NYD39474.1"/>
    </source>
</evidence>
<comment type="caution">
    <text evidence="3">The sequence shown here is derived from an EMBL/GenBank/DDBJ whole genome shotgun (WGS) entry which is preliminary data.</text>
</comment>
<dbReference type="Pfam" id="PF02769">
    <property type="entry name" value="AIRS_C"/>
    <property type="match status" value="1"/>
</dbReference>
<dbReference type="NCBIfam" id="TIGR04050">
    <property type="entry name" value="MSMEG_0567_Cter"/>
    <property type="match status" value="1"/>
</dbReference>
<dbReference type="Proteomes" id="UP000535890">
    <property type="component" value="Unassembled WGS sequence"/>
</dbReference>
<dbReference type="NCBIfam" id="TIGR04045">
    <property type="entry name" value="MSMEG_0567_GNAT"/>
    <property type="match status" value="1"/>
</dbReference>
<dbReference type="PANTHER" id="PTHR30270">
    <property type="entry name" value="THIAMINE-MONOPHOSPHATE KINASE"/>
    <property type="match status" value="1"/>
</dbReference>
<dbReference type="InterPro" id="IPR023911">
    <property type="entry name" value="MSMEG_0567/sll0787_C"/>
</dbReference>
<dbReference type="Gene3D" id="3.90.650.10">
    <property type="entry name" value="PurM-like C-terminal domain"/>
    <property type="match status" value="1"/>
</dbReference>
<gene>
    <name evidence="3" type="ORF">BJ983_005576</name>
</gene>
<feature type="domain" description="N-acetyltransferase" evidence="2">
    <location>
        <begin position="52"/>
        <end position="203"/>
    </location>
</feature>
<dbReference type="InterPro" id="IPR006283">
    <property type="entry name" value="ThiL-like"/>
</dbReference>
<dbReference type="Pfam" id="PF00583">
    <property type="entry name" value="Acetyltransf_1"/>
    <property type="match status" value="1"/>
</dbReference>
<dbReference type="InterPro" id="IPR016188">
    <property type="entry name" value="PurM-like_N"/>
</dbReference>
<dbReference type="InterPro" id="IPR000182">
    <property type="entry name" value="GNAT_dom"/>
</dbReference>
<dbReference type="GO" id="GO:0009228">
    <property type="term" value="P:thiamine biosynthetic process"/>
    <property type="evidence" value="ECO:0007669"/>
    <property type="project" value="InterPro"/>
</dbReference>
<dbReference type="SUPFAM" id="SSF55729">
    <property type="entry name" value="Acyl-CoA N-acyltransferases (Nat)"/>
    <property type="match status" value="1"/>
</dbReference>
<dbReference type="InterPro" id="IPR036676">
    <property type="entry name" value="PurM-like_C_sf"/>
</dbReference>
<dbReference type="GO" id="GO:0009030">
    <property type="term" value="F:thiamine-phosphate kinase activity"/>
    <property type="evidence" value="ECO:0007669"/>
    <property type="project" value="InterPro"/>
</dbReference>
<evidence type="ECO:0000259" key="2">
    <source>
        <dbReference type="PROSITE" id="PS51186"/>
    </source>
</evidence>
<evidence type="ECO:0000313" key="4">
    <source>
        <dbReference type="Proteomes" id="UP000535890"/>
    </source>
</evidence>
<reference evidence="3 4" key="1">
    <citation type="submission" date="2020-07" db="EMBL/GenBank/DDBJ databases">
        <title>Sequencing the genomes of 1000 actinobacteria strains.</title>
        <authorList>
            <person name="Klenk H.-P."/>
        </authorList>
    </citation>
    <scope>NUCLEOTIDE SEQUENCE [LARGE SCALE GENOMIC DNA]</scope>
    <source>
        <strain evidence="3 4">DSM 45772</strain>
    </source>
</reference>
<protein>
    <submittedName>
        <fullName evidence="3">Putative N-acetyltransferase (TIGR04045 family)</fullName>
    </submittedName>
</protein>